<evidence type="ECO:0000313" key="2">
    <source>
        <dbReference type="Proteomes" id="UP001501757"/>
    </source>
</evidence>
<reference evidence="1 2" key="1">
    <citation type="journal article" date="2019" name="Int. J. Syst. Evol. Microbiol.">
        <title>The Global Catalogue of Microorganisms (GCM) 10K type strain sequencing project: providing services to taxonomists for standard genome sequencing and annotation.</title>
        <authorList>
            <consortium name="The Broad Institute Genomics Platform"/>
            <consortium name="The Broad Institute Genome Sequencing Center for Infectious Disease"/>
            <person name="Wu L."/>
            <person name="Ma J."/>
        </authorList>
    </citation>
    <scope>NUCLEOTIDE SEQUENCE [LARGE SCALE GENOMIC DNA]</scope>
    <source>
        <strain evidence="1 2">JCM 13378</strain>
    </source>
</reference>
<proteinExistence type="predicted"/>
<keyword evidence="2" id="KW-1185">Reference proteome</keyword>
<organism evidence="1 2">
    <name type="scientific">Bowmanella denitrificans</name>
    <dbReference type="NCBI Taxonomy" id="366582"/>
    <lineage>
        <taxon>Bacteria</taxon>
        <taxon>Pseudomonadati</taxon>
        <taxon>Pseudomonadota</taxon>
        <taxon>Gammaproteobacteria</taxon>
        <taxon>Alteromonadales</taxon>
        <taxon>Alteromonadaceae</taxon>
        <taxon>Bowmanella</taxon>
    </lineage>
</organism>
<name>A0ABN0XSB7_9ALTE</name>
<dbReference type="PANTHER" id="PTHR39217:SF1">
    <property type="entry name" value="GLUTATHIONE SYNTHETASE"/>
    <property type="match status" value="1"/>
</dbReference>
<sequence>MKTCAFLSMDSLEGYFVYDDLLYAPMAVKGWHVERVSWRAKDVDWARFDVVVIRSPWDYQQDAGAFLRCLEGIDASGAMLANSLALVRWNINKGYLRDIQQRGIAIVPSLWRDDFHLADCHSAFEHFACDELIIKPLVSANADDTYRLNRQRLQDQAALLAERFAGRAHMIQPFVPAILQEGEYSLFFFGTEYSHCIVKRPKAGDFRVQEEHGGYLQAVEPEPALLELARQTLAALPEATLYARLDYVRLADGLAVMELELIEPSLYFNMDAASPQRFVDAFVARFG</sequence>
<evidence type="ECO:0000313" key="1">
    <source>
        <dbReference type="EMBL" id="GAA0371646.1"/>
    </source>
</evidence>
<protein>
    <submittedName>
        <fullName evidence="1">ATP-grasp domain protein</fullName>
    </submittedName>
</protein>
<accession>A0ABN0XSB7</accession>
<dbReference type="InterPro" id="IPR053191">
    <property type="entry name" value="DcsG_Biosynth_Enzyme"/>
</dbReference>
<dbReference type="Proteomes" id="UP001501757">
    <property type="component" value="Unassembled WGS sequence"/>
</dbReference>
<dbReference type="EMBL" id="BAAAEI010000024">
    <property type="protein sequence ID" value="GAA0371646.1"/>
    <property type="molecule type" value="Genomic_DNA"/>
</dbReference>
<dbReference type="Gene3D" id="3.30.470.20">
    <property type="entry name" value="ATP-grasp fold, B domain"/>
    <property type="match status" value="1"/>
</dbReference>
<gene>
    <name evidence="1" type="ORF">GCM10009092_39970</name>
</gene>
<dbReference type="SUPFAM" id="SSF56059">
    <property type="entry name" value="Glutathione synthetase ATP-binding domain-like"/>
    <property type="match status" value="1"/>
</dbReference>
<dbReference type="PANTHER" id="PTHR39217">
    <property type="match status" value="1"/>
</dbReference>
<dbReference type="RefSeq" id="WP_343847237.1">
    <property type="nucleotide sequence ID" value="NZ_BAAAEI010000024.1"/>
</dbReference>
<comment type="caution">
    <text evidence="1">The sequence shown here is derived from an EMBL/GenBank/DDBJ whole genome shotgun (WGS) entry which is preliminary data.</text>
</comment>